<reference evidence="3 4" key="1">
    <citation type="submission" date="2019-07" db="EMBL/GenBank/DDBJ databases">
        <title>Paenibacillus ottowii sp. nov. isolated from a fermentation system processing bovine manure.</title>
        <authorList>
            <person name="Velazquez L.F."/>
            <person name="Rajbanshi S."/>
            <person name="Guan S."/>
            <person name="Hinchee M."/>
            <person name="Welsh A."/>
        </authorList>
    </citation>
    <scope>NUCLEOTIDE SEQUENCE [LARGE SCALE GENOMIC DNA]</scope>
    <source>
        <strain evidence="3 4">MS2379</strain>
    </source>
</reference>
<accession>A0ABY3B3E0</accession>
<gene>
    <name evidence="3" type="ORF">FKV70_25525</name>
</gene>
<keyword evidence="1" id="KW-0560">Oxidoreductase</keyword>
<dbReference type="InterPro" id="IPR015590">
    <property type="entry name" value="Aldehyde_DH_dom"/>
</dbReference>
<dbReference type="InterPro" id="IPR016161">
    <property type="entry name" value="Ald_DH/histidinol_DH"/>
</dbReference>
<proteinExistence type="predicted"/>
<dbReference type="EMBL" id="VIJZ01000021">
    <property type="protein sequence ID" value="TQR92285.1"/>
    <property type="molecule type" value="Genomic_DNA"/>
</dbReference>
<evidence type="ECO:0000259" key="2">
    <source>
        <dbReference type="Pfam" id="PF00171"/>
    </source>
</evidence>
<feature type="domain" description="Aldehyde dehydrogenase" evidence="2">
    <location>
        <begin position="96"/>
        <end position="227"/>
    </location>
</feature>
<evidence type="ECO:0000256" key="1">
    <source>
        <dbReference type="ARBA" id="ARBA00023002"/>
    </source>
</evidence>
<evidence type="ECO:0000313" key="4">
    <source>
        <dbReference type="Proteomes" id="UP000319219"/>
    </source>
</evidence>
<protein>
    <submittedName>
        <fullName evidence="3">Aldehyde dehydrogenase family protein</fullName>
    </submittedName>
</protein>
<name>A0ABY3B3E0_9BACL</name>
<sequence>MHIPFIWSGARYESKHRRDLTSLQGLSLGEIDELPSILISRIAHELKATPKQALADVHKAFKKAADLFGSATLDGESPQDYVRHVHLISGVPLKAIESSVKELSHALATAEQYITGSAPNLAPIYTENASRENKTAYWVPKGQILSVIAPGNNPAVHKAWIEALAAGYKILLRPSAKDPFTPYRLIRCLLAAGISPFMIALVPGDHSIVQAIVDAGDLALVFGDRNTVEQYKGNPKVITRGPGYSKVYWHFEASNHDLIAHAQARDVIVRSVVDGGGMKCTNASGIVVNKAHLHELDEIALQLNGYGSNGLLDYTSDLPVFRSDKAYAIRDYVHQIFHSTDILWKNVKDEEWIIDYGDGTAALSPLLVHINHLPDHIRYMELPFACSWVYTPEPDEVRQTLKSTLALSLLTEDQDLIHWAITEPTIKKLVINNAPTWTTHDMVPHDGFITEHLFISKGVI</sequence>
<evidence type="ECO:0000313" key="3">
    <source>
        <dbReference type="EMBL" id="TQR92285.1"/>
    </source>
</evidence>
<dbReference type="SUPFAM" id="SSF53720">
    <property type="entry name" value="ALDH-like"/>
    <property type="match status" value="1"/>
</dbReference>
<dbReference type="RefSeq" id="WP_142614946.1">
    <property type="nucleotide sequence ID" value="NZ_VIJZ01000021.1"/>
</dbReference>
<dbReference type="Pfam" id="PF00171">
    <property type="entry name" value="Aldedh"/>
    <property type="match status" value="1"/>
</dbReference>
<keyword evidence="4" id="KW-1185">Reference proteome</keyword>
<dbReference type="Proteomes" id="UP000319219">
    <property type="component" value="Unassembled WGS sequence"/>
</dbReference>
<organism evidence="3 4">
    <name type="scientific">Paenibacillus ottowii</name>
    <dbReference type="NCBI Taxonomy" id="2315729"/>
    <lineage>
        <taxon>Bacteria</taxon>
        <taxon>Bacillati</taxon>
        <taxon>Bacillota</taxon>
        <taxon>Bacilli</taxon>
        <taxon>Bacillales</taxon>
        <taxon>Paenibacillaceae</taxon>
        <taxon>Paenibacillus</taxon>
    </lineage>
</organism>
<dbReference type="Gene3D" id="3.40.605.10">
    <property type="entry name" value="Aldehyde Dehydrogenase, Chain A, domain 1"/>
    <property type="match status" value="1"/>
</dbReference>
<dbReference type="InterPro" id="IPR016162">
    <property type="entry name" value="Ald_DH_N"/>
</dbReference>
<comment type="caution">
    <text evidence="3">The sequence shown here is derived from an EMBL/GenBank/DDBJ whole genome shotgun (WGS) entry which is preliminary data.</text>
</comment>